<dbReference type="Pfam" id="PF05524">
    <property type="entry name" value="PEP-utilisers_N"/>
    <property type="match status" value="1"/>
</dbReference>
<keyword evidence="15 17" id="KW-0460">Magnesium</keyword>
<comment type="function">
    <text evidence="3 17">General (non sugar-specific) component of the phosphoenolpyruvate-dependent sugar phosphotransferase system (sugar PTS). This major carbohydrate active-transport system catalyzes the phosphorylation of incoming sugar substrates concomitantly with their translocation across the cell membrane. Enzyme I transfers the phosphoryl group from phosphoenolpyruvate (PEP) to the phosphoryl carrier protein (HPr).</text>
</comment>
<dbReference type="InterPro" id="IPR024692">
    <property type="entry name" value="PTS_EI"/>
</dbReference>
<keyword evidence="12 17" id="KW-0598">Phosphotransferase system</keyword>
<evidence type="ECO:0000313" key="25">
    <source>
        <dbReference type="Proteomes" id="UP000249432"/>
    </source>
</evidence>
<dbReference type="PANTHER" id="PTHR46244">
    <property type="entry name" value="PHOSPHOENOLPYRUVATE-PROTEIN PHOSPHOTRANSFERASE"/>
    <property type="match status" value="1"/>
</dbReference>
<comment type="cofactor">
    <cofactor evidence="2 17 20">
        <name>Mg(2+)</name>
        <dbReference type="ChEBI" id="CHEBI:18420"/>
    </cofactor>
</comment>
<dbReference type="InterPro" id="IPR023151">
    <property type="entry name" value="PEP_util_CS"/>
</dbReference>
<feature type="binding site" evidence="19">
    <location>
        <position position="331"/>
    </location>
    <ligand>
        <name>phosphoenolpyruvate</name>
        <dbReference type="ChEBI" id="CHEBI:58702"/>
    </ligand>
</feature>
<feature type="binding site" evidence="19">
    <location>
        <position position="295"/>
    </location>
    <ligand>
        <name>phosphoenolpyruvate</name>
        <dbReference type="ChEBI" id="CHEBI:58702"/>
    </ligand>
</feature>
<dbReference type="InterPro" id="IPR018274">
    <property type="entry name" value="PEP_util_AS"/>
</dbReference>
<comment type="caution">
    <text evidence="24">The sequence shown here is derived from an EMBL/GenBank/DDBJ whole genome shotgun (WGS) entry which is preliminary data.</text>
</comment>
<dbReference type="GO" id="GO:0016301">
    <property type="term" value="F:kinase activity"/>
    <property type="evidence" value="ECO:0007669"/>
    <property type="project" value="UniProtKB-KW"/>
</dbReference>
<dbReference type="Gene3D" id="3.20.20.60">
    <property type="entry name" value="Phosphoenolpyruvate-binding domains"/>
    <property type="match status" value="1"/>
</dbReference>
<evidence type="ECO:0000256" key="17">
    <source>
        <dbReference type="PIRNR" id="PIRNR000732"/>
    </source>
</evidence>
<evidence type="ECO:0000256" key="8">
    <source>
        <dbReference type="ARBA" id="ARBA00022448"/>
    </source>
</evidence>
<feature type="domain" description="PEP-utilising enzyme mobile" evidence="21">
    <location>
        <begin position="156"/>
        <end position="226"/>
    </location>
</feature>
<evidence type="ECO:0000256" key="1">
    <source>
        <dbReference type="ARBA" id="ARBA00000683"/>
    </source>
</evidence>
<dbReference type="Gene3D" id="3.50.30.10">
    <property type="entry name" value="Phosphohistidine domain"/>
    <property type="match status" value="1"/>
</dbReference>
<evidence type="ECO:0000256" key="18">
    <source>
        <dbReference type="PIRSR" id="PIRSR000732-1"/>
    </source>
</evidence>
<dbReference type="SUPFAM" id="SSF51621">
    <property type="entry name" value="Phosphoenolpyruvate/pyruvate domain"/>
    <property type="match status" value="1"/>
</dbReference>
<feature type="binding site" evidence="20">
    <location>
        <position position="446"/>
    </location>
    <ligand>
        <name>Mg(2+)</name>
        <dbReference type="ChEBI" id="CHEBI:18420"/>
    </ligand>
</feature>
<feature type="active site" description="Tele-phosphohistidine intermediate" evidence="18">
    <location>
        <position position="191"/>
    </location>
</feature>
<dbReference type="Proteomes" id="UP000249432">
    <property type="component" value="Unassembled WGS sequence"/>
</dbReference>
<evidence type="ECO:0000256" key="3">
    <source>
        <dbReference type="ARBA" id="ARBA00002728"/>
    </source>
</evidence>
<organism evidence="24 25">
    <name type="scientific">Corynebacterium kroppenstedtii</name>
    <dbReference type="NCBI Taxonomy" id="161879"/>
    <lineage>
        <taxon>Bacteria</taxon>
        <taxon>Bacillati</taxon>
        <taxon>Actinomycetota</taxon>
        <taxon>Actinomycetes</taxon>
        <taxon>Mycobacteriales</taxon>
        <taxon>Corynebacteriaceae</taxon>
        <taxon>Corynebacterium</taxon>
    </lineage>
</organism>
<dbReference type="PROSITE" id="PS00370">
    <property type="entry name" value="PEP_ENZYMES_PHOS_SITE"/>
    <property type="match status" value="1"/>
</dbReference>
<dbReference type="PRINTS" id="PR01736">
    <property type="entry name" value="PHPHTRNFRASE"/>
</dbReference>
<dbReference type="Pfam" id="PF00391">
    <property type="entry name" value="PEP-utilizers"/>
    <property type="match status" value="1"/>
</dbReference>
<evidence type="ECO:0000256" key="5">
    <source>
        <dbReference type="ARBA" id="ARBA00007837"/>
    </source>
</evidence>
<keyword evidence="9 17" id="KW-0963">Cytoplasm</keyword>
<evidence type="ECO:0000256" key="12">
    <source>
        <dbReference type="ARBA" id="ARBA00022683"/>
    </source>
</evidence>
<evidence type="ECO:0000256" key="4">
    <source>
        <dbReference type="ARBA" id="ARBA00004496"/>
    </source>
</evidence>
<dbReference type="InterPro" id="IPR036637">
    <property type="entry name" value="Phosphohistidine_dom_sf"/>
</dbReference>
<accession>A0A2W5SP96</accession>
<dbReference type="InterPro" id="IPR008279">
    <property type="entry name" value="PEP-util_enz_mobile_dom"/>
</dbReference>
<keyword evidence="10 17" id="KW-0762">Sugar transport</keyword>
<evidence type="ECO:0000256" key="15">
    <source>
        <dbReference type="ARBA" id="ARBA00022842"/>
    </source>
</evidence>
<evidence type="ECO:0000259" key="23">
    <source>
        <dbReference type="Pfam" id="PF05524"/>
    </source>
</evidence>
<evidence type="ECO:0000256" key="16">
    <source>
        <dbReference type="ARBA" id="ARBA00033235"/>
    </source>
</evidence>
<reference evidence="24 25" key="1">
    <citation type="submission" date="2017-08" db="EMBL/GenBank/DDBJ databases">
        <title>Infants hospitalized years apart are colonized by the same room-sourced microbial strains.</title>
        <authorList>
            <person name="Brooks B."/>
            <person name="Olm M.R."/>
            <person name="Firek B.A."/>
            <person name="Baker R."/>
            <person name="Thomas B.C."/>
            <person name="Morowitz M.J."/>
            <person name="Banfield J.F."/>
        </authorList>
    </citation>
    <scope>NUCLEOTIDE SEQUENCE [LARGE SCALE GENOMIC DNA]</scope>
    <source>
        <strain evidence="24">S2_003_000_R1_3</strain>
    </source>
</reference>
<dbReference type="EMBL" id="QFRA01000013">
    <property type="protein sequence ID" value="PZR04752.1"/>
    <property type="molecule type" value="Genomic_DNA"/>
</dbReference>
<feature type="binding site" evidence="19">
    <location>
        <begin position="445"/>
        <end position="446"/>
    </location>
    <ligand>
        <name>phosphoenolpyruvate</name>
        <dbReference type="ChEBI" id="CHEBI:58702"/>
    </ligand>
</feature>
<evidence type="ECO:0000256" key="20">
    <source>
        <dbReference type="PIRSR" id="PIRSR000732-3"/>
    </source>
</evidence>
<protein>
    <recommendedName>
        <fullName evidence="7 17">Phosphoenolpyruvate-protein phosphotransferase</fullName>
        <ecNumber evidence="6 17">2.7.3.9</ecNumber>
    </recommendedName>
    <alternativeName>
        <fullName evidence="16 17">Phosphotransferase system, enzyme I</fullName>
    </alternativeName>
</protein>
<name>A0A2W5SP96_9CORY</name>
<feature type="binding site" evidence="19">
    <location>
        <position position="456"/>
    </location>
    <ligand>
        <name>phosphoenolpyruvate</name>
        <dbReference type="ChEBI" id="CHEBI:58702"/>
    </ligand>
</feature>
<dbReference type="Gene3D" id="1.10.274.10">
    <property type="entry name" value="PtsI, HPr-binding domain"/>
    <property type="match status" value="1"/>
</dbReference>
<dbReference type="SUPFAM" id="SSF52009">
    <property type="entry name" value="Phosphohistidine domain"/>
    <property type="match status" value="1"/>
</dbReference>
<comment type="subcellular location">
    <subcellularLocation>
        <location evidence="4 17">Cytoplasm</location>
    </subcellularLocation>
</comment>
<evidence type="ECO:0000256" key="14">
    <source>
        <dbReference type="ARBA" id="ARBA00022777"/>
    </source>
</evidence>
<dbReference type="GO" id="GO:0008965">
    <property type="term" value="F:phosphoenolpyruvate-protein phosphotransferase activity"/>
    <property type="evidence" value="ECO:0007669"/>
    <property type="project" value="UniProtKB-EC"/>
</dbReference>
<dbReference type="InterPro" id="IPR015813">
    <property type="entry name" value="Pyrv/PenolPyrv_kinase-like_dom"/>
</dbReference>
<dbReference type="GO" id="GO:0009401">
    <property type="term" value="P:phosphoenolpyruvate-dependent sugar phosphotransferase system"/>
    <property type="evidence" value="ECO:0007669"/>
    <property type="project" value="UniProtKB-KW"/>
</dbReference>
<evidence type="ECO:0000256" key="10">
    <source>
        <dbReference type="ARBA" id="ARBA00022597"/>
    </source>
</evidence>
<dbReference type="InterPro" id="IPR008731">
    <property type="entry name" value="PTS_EIN"/>
</dbReference>
<dbReference type="InterPro" id="IPR006318">
    <property type="entry name" value="PTS_EI-like"/>
</dbReference>
<dbReference type="InterPro" id="IPR050499">
    <property type="entry name" value="PEP-utilizing_PTS_enzyme"/>
</dbReference>
<evidence type="ECO:0000256" key="6">
    <source>
        <dbReference type="ARBA" id="ARBA00012232"/>
    </source>
</evidence>
<gene>
    <name evidence="24" type="primary">ptsP</name>
    <name evidence="24" type="ORF">DI525_06140</name>
</gene>
<evidence type="ECO:0000256" key="13">
    <source>
        <dbReference type="ARBA" id="ARBA00022723"/>
    </source>
</evidence>
<keyword evidence="13 17" id="KW-0479">Metal-binding</keyword>
<dbReference type="GO" id="GO:0046872">
    <property type="term" value="F:metal ion binding"/>
    <property type="evidence" value="ECO:0007669"/>
    <property type="project" value="UniProtKB-KW"/>
</dbReference>
<dbReference type="PROSITE" id="PS00742">
    <property type="entry name" value="PEP_ENZYMES_2"/>
    <property type="match status" value="1"/>
</dbReference>
<evidence type="ECO:0000259" key="21">
    <source>
        <dbReference type="Pfam" id="PF00391"/>
    </source>
</evidence>
<dbReference type="EC" id="2.7.3.9" evidence="6 17"/>
<comment type="similarity">
    <text evidence="5 17">Belongs to the PEP-utilizing enzyme family.</text>
</comment>
<dbReference type="PANTHER" id="PTHR46244:SF3">
    <property type="entry name" value="PHOSPHOENOLPYRUVATE-PROTEIN PHOSPHOTRANSFERASE"/>
    <property type="match status" value="1"/>
</dbReference>
<dbReference type="NCBIfam" id="TIGR01417">
    <property type="entry name" value="PTS_I_fam"/>
    <property type="match status" value="1"/>
</dbReference>
<evidence type="ECO:0000259" key="22">
    <source>
        <dbReference type="Pfam" id="PF02896"/>
    </source>
</evidence>
<dbReference type="AlphaFoldDB" id="A0A2W5SP96"/>
<sequence length="560" mass="58608">MDTQETAVIKGKAVVPGVALGPIAVVAPCPAVPEAGAEVDEGQREAEYERFEQAANAVTEALKERAKSLEGHAADVVNATAGLASDRGWRRKVKKTTKQGRNAIDATVTATASFVEMFTANGGVFAERVADLEDVRDRVLAHLQGLPEPGLPVLTTPSILWADDLAPADTATLNPDLIIGIVTRRGGPTSHTAIIARQLNIPCVVATGPTDVEISSGETEGMISGAVGELTVNPDEDAAKQAVHEWEQLAEKIANWEGPVQTKDGHRVQLLANVQDGPQAASAASTAVEGVGLFRTELLFLSSTKEPSVNDQAAAYGRVLNAFPNGKVVVRTLDAGSDKPVPFVEAEDEDNPALGVRGVRIAWDRQDILERQLDAIAKAVEDNDRGDAPTWVMAPMVATADEARWFAGMCHQRGLTPGIMVEVPAVALCAREIMQEIDFVSIGTNDLTQYTMAADRLSSPLAHLNDPWQPAVLRLIKMVCEAGAETKTPVGVCGEAASDPLLACVLTGLGVNSLSVAAPSAAGVGAQVGDRTLEECQKMAAAAVAATSAVDAKKAAADAV</sequence>
<dbReference type="SUPFAM" id="SSF47831">
    <property type="entry name" value="Enzyme I of the PEP:sugar phosphotransferase system HPr-binding (sub)domain"/>
    <property type="match status" value="1"/>
</dbReference>
<dbReference type="GO" id="GO:0005737">
    <property type="term" value="C:cytoplasm"/>
    <property type="evidence" value="ECO:0007669"/>
    <property type="project" value="UniProtKB-SubCell"/>
</dbReference>
<dbReference type="PIRSF" id="PIRSF000732">
    <property type="entry name" value="PTS_enzyme_I"/>
    <property type="match status" value="1"/>
</dbReference>
<keyword evidence="14 17" id="KW-0418">Kinase</keyword>
<comment type="catalytic activity">
    <reaction evidence="1 17">
        <text>L-histidyl-[protein] + phosphoenolpyruvate = N(pros)-phospho-L-histidyl-[protein] + pyruvate</text>
        <dbReference type="Rhea" id="RHEA:23880"/>
        <dbReference type="Rhea" id="RHEA-COMP:9745"/>
        <dbReference type="Rhea" id="RHEA-COMP:9746"/>
        <dbReference type="ChEBI" id="CHEBI:15361"/>
        <dbReference type="ChEBI" id="CHEBI:29979"/>
        <dbReference type="ChEBI" id="CHEBI:58702"/>
        <dbReference type="ChEBI" id="CHEBI:64837"/>
        <dbReference type="EC" id="2.7.3.9"/>
    </reaction>
</comment>
<evidence type="ECO:0000256" key="11">
    <source>
        <dbReference type="ARBA" id="ARBA00022679"/>
    </source>
</evidence>
<dbReference type="Pfam" id="PF02896">
    <property type="entry name" value="PEP-utilizers_C"/>
    <property type="match status" value="1"/>
</dbReference>
<keyword evidence="24" id="KW-0670">Pyruvate</keyword>
<keyword evidence="8 17" id="KW-0813">Transport</keyword>
<evidence type="ECO:0000256" key="19">
    <source>
        <dbReference type="PIRSR" id="PIRSR000732-2"/>
    </source>
</evidence>
<feature type="domain" description="PEP-utilising enzyme C-terminal" evidence="22">
    <location>
        <begin position="259"/>
        <end position="524"/>
    </location>
</feature>
<feature type="active site" description="Proton donor" evidence="18">
    <location>
        <position position="493"/>
    </location>
</feature>
<keyword evidence="11 17" id="KW-0808">Transferase</keyword>
<evidence type="ECO:0000313" key="24">
    <source>
        <dbReference type="EMBL" id="PZR04752.1"/>
    </source>
</evidence>
<dbReference type="InterPro" id="IPR040442">
    <property type="entry name" value="Pyrv_kinase-like_dom_sf"/>
</dbReference>
<dbReference type="InterPro" id="IPR000121">
    <property type="entry name" value="PEP_util_C"/>
</dbReference>
<dbReference type="RefSeq" id="WP_303734874.1">
    <property type="nucleotide sequence ID" value="NZ_CAKZHK010000009.1"/>
</dbReference>
<feature type="domain" description="Phosphotransferase system enzyme I N-terminal" evidence="23">
    <location>
        <begin position="10"/>
        <end position="128"/>
    </location>
</feature>
<dbReference type="InterPro" id="IPR036618">
    <property type="entry name" value="PtsI_HPr-bd_sf"/>
</dbReference>
<proteinExistence type="inferred from homology"/>
<evidence type="ECO:0000256" key="7">
    <source>
        <dbReference type="ARBA" id="ARBA00016544"/>
    </source>
</evidence>
<evidence type="ECO:0000256" key="9">
    <source>
        <dbReference type="ARBA" id="ARBA00022490"/>
    </source>
</evidence>
<evidence type="ECO:0000256" key="2">
    <source>
        <dbReference type="ARBA" id="ARBA00001946"/>
    </source>
</evidence>
<feature type="binding site" evidence="20">
    <location>
        <position position="422"/>
    </location>
    <ligand>
        <name>Mg(2+)</name>
        <dbReference type="ChEBI" id="CHEBI:18420"/>
    </ligand>
</feature>